<gene>
    <name evidence="5" type="ORF">ASPWEDRAFT_31183</name>
</gene>
<dbReference type="Pfam" id="PF25172">
    <property type="entry name" value="Beta-prop_WDR3_2nd"/>
    <property type="match status" value="1"/>
</dbReference>
<dbReference type="InterPro" id="IPR056884">
    <property type="entry name" value="NPHP3-like_N"/>
</dbReference>
<dbReference type="OrthoDB" id="674604at2759"/>
<feature type="repeat" description="WD" evidence="3">
    <location>
        <begin position="1010"/>
        <end position="1051"/>
    </location>
</feature>
<dbReference type="InterPro" id="IPR020472">
    <property type="entry name" value="WD40_PAC1"/>
</dbReference>
<evidence type="ECO:0000256" key="1">
    <source>
        <dbReference type="ARBA" id="ARBA00022574"/>
    </source>
</evidence>
<feature type="repeat" description="WD" evidence="3">
    <location>
        <begin position="1144"/>
        <end position="1176"/>
    </location>
</feature>
<dbReference type="PANTHER" id="PTHR19848">
    <property type="entry name" value="WD40 REPEAT PROTEIN"/>
    <property type="match status" value="1"/>
</dbReference>
<keyword evidence="2" id="KW-0677">Repeat</keyword>
<feature type="repeat" description="WD" evidence="3">
    <location>
        <begin position="882"/>
        <end position="916"/>
    </location>
</feature>
<evidence type="ECO:0000259" key="4">
    <source>
        <dbReference type="PROSITE" id="PS50837"/>
    </source>
</evidence>
<protein>
    <recommendedName>
        <fullName evidence="4">NACHT domain-containing protein</fullName>
    </recommendedName>
</protein>
<dbReference type="PROSITE" id="PS50294">
    <property type="entry name" value="WD_REPEATS_REGION"/>
    <property type="match status" value="8"/>
</dbReference>
<feature type="repeat" description="WD" evidence="3">
    <location>
        <begin position="1228"/>
        <end position="1260"/>
    </location>
</feature>
<dbReference type="STRING" id="1073089.A0A1L9RBH7"/>
<dbReference type="Pfam" id="PF00400">
    <property type="entry name" value="WD40"/>
    <property type="match status" value="4"/>
</dbReference>
<dbReference type="RefSeq" id="XP_040685937.1">
    <property type="nucleotide sequence ID" value="XM_040833514.1"/>
</dbReference>
<organism evidence="5 6">
    <name type="scientific">Aspergillus wentii DTO 134E9</name>
    <dbReference type="NCBI Taxonomy" id="1073089"/>
    <lineage>
        <taxon>Eukaryota</taxon>
        <taxon>Fungi</taxon>
        <taxon>Dikarya</taxon>
        <taxon>Ascomycota</taxon>
        <taxon>Pezizomycotina</taxon>
        <taxon>Eurotiomycetes</taxon>
        <taxon>Eurotiomycetidae</taxon>
        <taxon>Eurotiales</taxon>
        <taxon>Aspergillaceae</taxon>
        <taxon>Aspergillus</taxon>
        <taxon>Aspergillus subgen. Cremei</taxon>
    </lineage>
</organism>
<dbReference type="GeneID" id="63749362"/>
<dbReference type="CDD" id="cd00200">
    <property type="entry name" value="WD40"/>
    <property type="match status" value="1"/>
</dbReference>
<dbReference type="PRINTS" id="PR00320">
    <property type="entry name" value="GPROTEINBRPT"/>
</dbReference>
<feature type="domain" description="NACHT" evidence="4">
    <location>
        <begin position="339"/>
        <end position="484"/>
    </location>
</feature>
<name>A0A1L9RBH7_ASPWE</name>
<dbReference type="Gene3D" id="3.40.50.300">
    <property type="entry name" value="P-loop containing nucleotide triphosphate hydrolases"/>
    <property type="match status" value="1"/>
</dbReference>
<feature type="repeat" description="WD" evidence="3">
    <location>
        <begin position="838"/>
        <end position="879"/>
    </location>
</feature>
<feature type="repeat" description="WD" evidence="3">
    <location>
        <begin position="968"/>
        <end position="1009"/>
    </location>
</feature>
<dbReference type="PROSITE" id="PS50837">
    <property type="entry name" value="NACHT"/>
    <property type="match status" value="1"/>
</dbReference>
<proteinExistence type="predicted"/>
<dbReference type="InterPro" id="IPR027417">
    <property type="entry name" value="P-loop_NTPase"/>
</dbReference>
<accession>A0A1L9RBH7</accession>
<sequence length="1413" mass="157261">MQRRQQIQQVNRIRMTHQALVLGRSPSAMRLQQGCGARFGLRVDPEEYNPPNLWQAAFDLLEEKQKQILMTGRAGTGQQQNDDTAGSEILVQLALDTVIETVKKQYDIRKQKKEKSRLHDYPRKILGAALGLQGIISEVVKAVPTGLASSAWTVISLGLNITQNYRKQQESWLEASAFLSDTVSRLTLIEVSYRRKNPATKDGVENALIQTYVEILRYSAEVMAIHESNRGMRILQVIAAMNDLPLHNIKGSIESQQSRLEGWLSIQQYLEWNENARGDEILRIAHGIDENVKLLNMPWVSSAVFGCYDRFPEDECLPGTRVELLERVTDWIDSPSGGSLFWLNGMAGTGKSTISRSFARLMQERGLLGASFFFKRDETDRANLIHFIPTIARQLADALPGLRKSIMDAAGFASSEIPVQFNELLCKPLSMFTTATGQRLQQVIVIDALDECEDGNLKALLQLLPRLHNPRFSVDLRVFVTSRPEEPIGSLLKDLADKDEKAVLHNIDESIVERDLQLFFQNKMSEIQKEREDEELEEDWPGQEKIQVLVTMTVPLFVSAATIYLSRQIRDVVGSIVILEDTLPVGPLAELIGMERLIVKKRVNSLSSVLQVPEKPDDPVRVFHKSFRDFLLDPETDRDQFGVDEAAMHERMTLNCIKIMQRENGGLKKTSVVLRATGPNALILMMIKSLRICQGSCTMSILGLLHEAVQTLDTLQSLVQMHKDSLSKFLYDAKRFLLKNKAIAEEAPLQLYSSGLIFAPSECTVKKAFQRFRPQCFTQLPLVSPNWGAALQTFEEKQKDGDFRTVALSPDGLLVASTSWGDGVKIWNTATGSLQQTLDHQSWNLYSVEFSPDGKMIAAAFDNGTVSLWDMTSGIGVLQHTFQAHSDHIYEVVFSANGKKLASASKDEKVKLWNIDQIGIEETLEGHTAGVLSVAFSPDGKMVASASSDWTVRLWNIGSSPVRLQAVFKGHSSLVGSVAFSPDSKFLVSGSRDETLRLWDIKLGELKHTFTGHCVSVESVVFLPDGQSIVSGSWDKTIKIWDISSGAEKCTLVGHTDWVSSVSLSGDGTLLASGSDDRTMRLWDISQGIPEQHHKREPQAVPFLIFSPDQSLVASVHGNGATLWNSSTGERLHSLDLDTMYEGAVAFSPDSQTIASGSRDSATRIWSTSSGTLTRVIEGHGDVVCSLAFSSDGTLMASGSFDSTVKLWDMASGELLQTMENPGGSPFSLSFSHDNKRLAVGCDDDTIRIWDTDSRERPRTLRDLDDEYNMFNSLAFSPDDKLLAAGAHEALRVWDTVSGIQIYWRDAYLKFVPQVSFSDDGRLLNTNEKPYSIDYDEEGGSVSISETSFHIKVREDESWLQYDKEKILWLPPEYRANNVAIKGNLAVLGHESGQYSFIRLADIAGDRPDLLPG</sequence>
<evidence type="ECO:0000313" key="5">
    <source>
        <dbReference type="EMBL" id="OJJ32260.1"/>
    </source>
</evidence>
<dbReference type="SUPFAM" id="SSF50978">
    <property type="entry name" value="WD40 repeat-like"/>
    <property type="match status" value="2"/>
</dbReference>
<feature type="repeat" description="WD" evidence="3">
    <location>
        <begin position="1052"/>
        <end position="1088"/>
    </location>
</feature>
<dbReference type="InterPro" id="IPR015943">
    <property type="entry name" value="WD40/YVTN_repeat-like_dom_sf"/>
</dbReference>
<dbReference type="SMART" id="SM00320">
    <property type="entry name" value="WD40"/>
    <property type="match status" value="12"/>
</dbReference>
<dbReference type="InterPro" id="IPR001680">
    <property type="entry name" value="WD40_rpt"/>
</dbReference>
<dbReference type="InterPro" id="IPR019775">
    <property type="entry name" value="WD40_repeat_CS"/>
</dbReference>
<feature type="repeat" description="WD" evidence="3">
    <location>
        <begin position="924"/>
        <end position="965"/>
    </location>
</feature>
<dbReference type="VEuPathDB" id="FungiDB:ASPWEDRAFT_31183"/>
<dbReference type="SUPFAM" id="SSF52540">
    <property type="entry name" value="P-loop containing nucleoside triphosphate hydrolases"/>
    <property type="match status" value="1"/>
</dbReference>
<dbReference type="PROSITE" id="PS00678">
    <property type="entry name" value="WD_REPEATS_1"/>
    <property type="match status" value="7"/>
</dbReference>
<reference evidence="6" key="1">
    <citation type="journal article" date="2017" name="Genome Biol.">
        <title>Comparative genomics reveals high biological diversity and specific adaptations in the industrially and medically important fungal genus Aspergillus.</title>
        <authorList>
            <person name="de Vries R.P."/>
            <person name="Riley R."/>
            <person name="Wiebenga A."/>
            <person name="Aguilar-Osorio G."/>
            <person name="Amillis S."/>
            <person name="Uchima C.A."/>
            <person name="Anderluh G."/>
            <person name="Asadollahi M."/>
            <person name="Askin M."/>
            <person name="Barry K."/>
            <person name="Battaglia E."/>
            <person name="Bayram O."/>
            <person name="Benocci T."/>
            <person name="Braus-Stromeyer S.A."/>
            <person name="Caldana C."/>
            <person name="Canovas D."/>
            <person name="Cerqueira G.C."/>
            <person name="Chen F."/>
            <person name="Chen W."/>
            <person name="Choi C."/>
            <person name="Clum A."/>
            <person name="Dos Santos R.A."/>
            <person name="Damasio A.R."/>
            <person name="Diallinas G."/>
            <person name="Emri T."/>
            <person name="Fekete E."/>
            <person name="Flipphi M."/>
            <person name="Freyberg S."/>
            <person name="Gallo A."/>
            <person name="Gournas C."/>
            <person name="Habgood R."/>
            <person name="Hainaut M."/>
            <person name="Harispe M.L."/>
            <person name="Henrissat B."/>
            <person name="Hilden K.S."/>
            <person name="Hope R."/>
            <person name="Hossain A."/>
            <person name="Karabika E."/>
            <person name="Karaffa L."/>
            <person name="Karanyi Z."/>
            <person name="Krasevec N."/>
            <person name="Kuo A."/>
            <person name="Kusch H."/>
            <person name="LaButti K."/>
            <person name="Lagendijk E.L."/>
            <person name="Lapidus A."/>
            <person name="Levasseur A."/>
            <person name="Lindquist E."/>
            <person name="Lipzen A."/>
            <person name="Logrieco A.F."/>
            <person name="MacCabe A."/>
            <person name="Maekelae M.R."/>
            <person name="Malavazi I."/>
            <person name="Melin P."/>
            <person name="Meyer V."/>
            <person name="Mielnichuk N."/>
            <person name="Miskei M."/>
            <person name="Molnar A.P."/>
            <person name="Mule G."/>
            <person name="Ngan C.Y."/>
            <person name="Orejas M."/>
            <person name="Orosz E."/>
            <person name="Ouedraogo J.P."/>
            <person name="Overkamp K.M."/>
            <person name="Park H.-S."/>
            <person name="Perrone G."/>
            <person name="Piumi F."/>
            <person name="Punt P.J."/>
            <person name="Ram A.F."/>
            <person name="Ramon A."/>
            <person name="Rauscher S."/>
            <person name="Record E."/>
            <person name="Riano-Pachon D.M."/>
            <person name="Robert V."/>
            <person name="Roehrig J."/>
            <person name="Ruller R."/>
            <person name="Salamov A."/>
            <person name="Salih N.S."/>
            <person name="Samson R.A."/>
            <person name="Sandor E."/>
            <person name="Sanguinetti M."/>
            <person name="Schuetze T."/>
            <person name="Sepcic K."/>
            <person name="Shelest E."/>
            <person name="Sherlock G."/>
            <person name="Sophianopoulou V."/>
            <person name="Squina F.M."/>
            <person name="Sun H."/>
            <person name="Susca A."/>
            <person name="Todd R.B."/>
            <person name="Tsang A."/>
            <person name="Unkles S.E."/>
            <person name="van de Wiele N."/>
            <person name="van Rossen-Uffink D."/>
            <person name="Oliveira J.V."/>
            <person name="Vesth T.C."/>
            <person name="Visser J."/>
            <person name="Yu J.-H."/>
            <person name="Zhou M."/>
            <person name="Andersen M.R."/>
            <person name="Archer D.B."/>
            <person name="Baker S.E."/>
            <person name="Benoit I."/>
            <person name="Brakhage A.A."/>
            <person name="Braus G.H."/>
            <person name="Fischer R."/>
            <person name="Frisvad J.C."/>
            <person name="Goldman G.H."/>
            <person name="Houbraken J."/>
            <person name="Oakley B."/>
            <person name="Pocsi I."/>
            <person name="Scazzocchio C."/>
            <person name="Seiboth B."/>
            <person name="vanKuyk P.A."/>
            <person name="Wortman J."/>
            <person name="Dyer P.S."/>
            <person name="Grigoriev I.V."/>
        </authorList>
    </citation>
    <scope>NUCLEOTIDE SEQUENCE [LARGE SCALE GENOMIC DNA]</scope>
    <source>
        <strain evidence="6">DTO 134E9</strain>
    </source>
</reference>
<evidence type="ECO:0000256" key="2">
    <source>
        <dbReference type="ARBA" id="ARBA00022737"/>
    </source>
</evidence>
<dbReference type="InterPro" id="IPR007111">
    <property type="entry name" value="NACHT_NTPase"/>
</dbReference>
<dbReference type="PROSITE" id="PS50082">
    <property type="entry name" value="WD_REPEATS_2"/>
    <property type="match status" value="9"/>
</dbReference>
<evidence type="ECO:0000313" key="6">
    <source>
        <dbReference type="Proteomes" id="UP000184383"/>
    </source>
</evidence>
<evidence type="ECO:0000256" key="3">
    <source>
        <dbReference type="PROSITE-ProRule" id="PRU00221"/>
    </source>
</evidence>
<dbReference type="PANTHER" id="PTHR19848:SF8">
    <property type="entry name" value="F-BOX AND WD REPEAT DOMAIN CONTAINING 7"/>
    <property type="match status" value="1"/>
</dbReference>
<dbReference type="InterPro" id="IPR036322">
    <property type="entry name" value="WD40_repeat_dom_sf"/>
</dbReference>
<keyword evidence="6" id="KW-1185">Reference proteome</keyword>
<dbReference type="Pfam" id="PF24883">
    <property type="entry name" value="NPHP3_N"/>
    <property type="match status" value="1"/>
</dbReference>
<keyword evidence="1 3" id="KW-0853">WD repeat</keyword>
<dbReference type="EMBL" id="KV878215">
    <property type="protein sequence ID" value="OJJ32260.1"/>
    <property type="molecule type" value="Genomic_DNA"/>
</dbReference>
<feature type="repeat" description="WD" evidence="3">
    <location>
        <begin position="1177"/>
        <end position="1218"/>
    </location>
</feature>
<dbReference type="Proteomes" id="UP000184383">
    <property type="component" value="Unassembled WGS sequence"/>
</dbReference>
<dbReference type="Gene3D" id="2.130.10.10">
    <property type="entry name" value="YVTN repeat-like/Quinoprotein amine dehydrogenase"/>
    <property type="match status" value="3"/>
</dbReference>